<reference evidence="9 10" key="1">
    <citation type="journal article" date="2022" name="Gigascience">
        <title>A chromosome-level genome assembly and annotation of the desert horned lizard, Phrynosoma platyrhinos, provides insight into chromosomal rearrangements among reptiles.</title>
        <authorList>
            <person name="Koochekian N."/>
            <person name="Ascanio A."/>
            <person name="Farleigh K."/>
            <person name="Card D.C."/>
            <person name="Schield D.R."/>
            <person name="Castoe T.A."/>
            <person name="Jezkova T."/>
        </authorList>
    </citation>
    <scope>NUCLEOTIDE SEQUENCE [LARGE SCALE GENOMIC DNA]</scope>
    <source>
        <strain evidence="9">NK-2021</strain>
    </source>
</reference>
<feature type="transmembrane region" description="Helical" evidence="8">
    <location>
        <begin position="115"/>
        <end position="138"/>
    </location>
</feature>
<comment type="subcellular location">
    <subcellularLocation>
        <location evidence="1">Cell membrane</location>
        <topology evidence="1">Multi-pass membrane protein</topology>
    </subcellularLocation>
</comment>
<keyword evidence="7" id="KW-0807">Transducer</keyword>
<feature type="non-terminal residue" evidence="9">
    <location>
        <position position="1"/>
    </location>
</feature>
<evidence type="ECO:0000256" key="4">
    <source>
        <dbReference type="ARBA" id="ARBA00023040"/>
    </source>
</evidence>
<evidence type="ECO:0000313" key="10">
    <source>
        <dbReference type="Proteomes" id="UP000826234"/>
    </source>
</evidence>
<gene>
    <name evidence="9" type="ORF">JD844_003324</name>
</gene>
<evidence type="ECO:0000256" key="8">
    <source>
        <dbReference type="SAM" id="Phobius"/>
    </source>
</evidence>
<evidence type="ECO:0000313" key="9">
    <source>
        <dbReference type="EMBL" id="KAH0627526.1"/>
    </source>
</evidence>
<keyword evidence="4" id="KW-0297">G-protein coupled receptor</keyword>
<dbReference type="InterPro" id="IPR043458">
    <property type="entry name" value="GPR158/179"/>
</dbReference>
<protein>
    <submittedName>
        <fullName evidence="9">Uncharacterized protein</fullName>
    </submittedName>
</protein>
<evidence type="ECO:0000256" key="5">
    <source>
        <dbReference type="ARBA" id="ARBA00023170"/>
    </source>
</evidence>
<dbReference type="PANTHER" id="PTHR32546:SF11">
    <property type="entry name" value="G-PROTEIN COUPLED RECEPTOR 158-RELATED"/>
    <property type="match status" value="1"/>
</dbReference>
<comment type="similarity">
    <text evidence="2">Belongs to the G-protein coupled receptor 3 family.</text>
</comment>
<keyword evidence="8" id="KW-0472">Membrane</keyword>
<keyword evidence="5" id="KW-0675">Receptor</keyword>
<evidence type="ECO:0000256" key="7">
    <source>
        <dbReference type="ARBA" id="ARBA00023224"/>
    </source>
</evidence>
<keyword evidence="8" id="KW-0812">Transmembrane</keyword>
<evidence type="ECO:0000256" key="3">
    <source>
        <dbReference type="ARBA" id="ARBA00022475"/>
    </source>
</evidence>
<keyword evidence="6" id="KW-0325">Glycoprotein</keyword>
<organism evidence="9 10">
    <name type="scientific">Phrynosoma platyrhinos</name>
    <name type="common">Desert horned lizard</name>
    <dbReference type="NCBI Taxonomy" id="52577"/>
    <lineage>
        <taxon>Eukaryota</taxon>
        <taxon>Metazoa</taxon>
        <taxon>Chordata</taxon>
        <taxon>Craniata</taxon>
        <taxon>Vertebrata</taxon>
        <taxon>Euteleostomi</taxon>
        <taxon>Lepidosauria</taxon>
        <taxon>Squamata</taxon>
        <taxon>Bifurcata</taxon>
        <taxon>Unidentata</taxon>
        <taxon>Episquamata</taxon>
        <taxon>Toxicofera</taxon>
        <taxon>Iguania</taxon>
        <taxon>Phrynosomatidae</taxon>
        <taxon>Phrynosomatinae</taxon>
        <taxon>Phrynosoma</taxon>
    </lineage>
</organism>
<evidence type="ECO:0000256" key="6">
    <source>
        <dbReference type="ARBA" id="ARBA00023180"/>
    </source>
</evidence>
<dbReference type="PANTHER" id="PTHR32546">
    <property type="entry name" value="G-PROTEIN COUPLED RECEPTOR 158-RELATED"/>
    <property type="match status" value="1"/>
</dbReference>
<accession>A0ABQ7TCQ9</accession>
<evidence type="ECO:0000256" key="2">
    <source>
        <dbReference type="ARBA" id="ARBA00007242"/>
    </source>
</evidence>
<comment type="caution">
    <text evidence="9">The sequence shown here is derived from an EMBL/GenBank/DDBJ whole genome shotgun (WGS) entry which is preliminary data.</text>
</comment>
<dbReference type="EMBL" id="JAIPUX010000521">
    <property type="protein sequence ID" value="KAH0627526.1"/>
    <property type="molecule type" value="Genomic_DNA"/>
</dbReference>
<keyword evidence="8" id="KW-1133">Transmembrane helix</keyword>
<dbReference type="Proteomes" id="UP000826234">
    <property type="component" value="Unassembled WGS sequence"/>
</dbReference>
<keyword evidence="10" id="KW-1185">Reference proteome</keyword>
<sequence length="144" mass="16139">CMPIKGLGFVLGAYTCICKAGFYNPKIYSMNSFHKKDAESHFSGGEMSGEVYACLPCREGCSYCTDDTPCYAQEDKYLRLAIISFQTLCMLLGFISMLVVYRFRKAKVNTETSPLLIFLTVSAVMDSFIYQGVTQIFYYGGNYG</sequence>
<name>A0ABQ7TCQ9_PHRPL</name>
<feature type="transmembrane region" description="Helical" evidence="8">
    <location>
        <begin position="77"/>
        <end position="103"/>
    </location>
</feature>
<keyword evidence="3" id="KW-1003">Cell membrane</keyword>
<proteinExistence type="inferred from homology"/>
<evidence type="ECO:0000256" key="1">
    <source>
        <dbReference type="ARBA" id="ARBA00004651"/>
    </source>
</evidence>